<accession>A0A0A0EIS0</accession>
<dbReference type="Gene3D" id="1.10.10.10">
    <property type="entry name" value="Winged helix-like DNA-binding domain superfamily/Winged helix DNA-binding domain"/>
    <property type="match status" value="1"/>
</dbReference>
<keyword evidence="2" id="KW-0238">DNA-binding</keyword>
<comment type="caution">
    <text evidence="5">The sequence shown here is derived from an EMBL/GenBank/DDBJ whole genome shotgun (WGS) entry which is preliminary data.</text>
</comment>
<evidence type="ECO:0000313" key="6">
    <source>
        <dbReference type="Proteomes" id="UP000030004"/>
    </source>
</evidence>
<dbReference type="CDD" id="cd07377">
    <property type="entry name" value="WHTH_GntR"/>
    <property type="match status" value="1"/>
</dbReference>
<dbReference type="GO" id="GO:0043565">
    <property type="term" value="F:sequence-specific DNA binding"/>
    <property type="evidence" value="ECO:0007669"/>
    <property type="project" value="InterPro"/>
</dbReference>
<dbReference type="InterPro" id="IPR000485">
    <property type="entry name" value="AsnC-type_HTH_dom"/>
</dbReference>
<dbReference type="PRINTS" id="PR00035">
    <property type="entry name" value="HTHGNTR"/>
</dbReference>
<dbReference type="AlphaFoldDB" id="A0A0A0EIS0"/>
<dbReference type="eggNOG" id="COG1802">
    <property type="taxonomic scope" value="Bacteria"/>
</dbReference>
<dbReference type="InterPro" id="IPR000524">
    <property type="entry name" value="Tscrpt_reg_HTH_GntR"/>
</dbReference>
<dbReference type="EMBL" id="AQQX01000001">
    <property type="protein sequence ID" value="KGM50018.1"/>
    <property type="molecule type" value="Genomic_DNA"/>
</dbReference>
<dbReference type="GO" id="GO:0003700">
    <property type="term" value="F:DNA-binding transcription factor activity"/>
    <property type="evidence" value="ECO:0007669"/>
    <property type="project" value="InterPro"/>
</dbReference>
<evidence type="ECO:0000256" key="2">
    <source>
        <dbReference type="ARBA" id="ARBA00023125"/>
    </source>
</evidence>
<dbReference type="InterPro" id="IPR011711">
    <property type="entry name" value="GntR_C"/>
</dbReference>
<dbReference type="PANTHER" id="PTHR43537">
    <property type="entry name" value="TRANSCRIPTIONAL REGULATOR, GNTR FAMILY"/>
    <property type="match status" value="1"/>
</dbReference>
<dbReference type="STRING" id="1461694.ATO9_00480"/>
<dbReference type="PRINTS" id="PR00033">
    <property type="entry name" value="HTHASNC"/>
</dbReference>
<dbReference type="InterPro" id="IPR036388">
    <property type="entry name" value="WH-like_DNA-bd_sf"/>
</dbReference>
<name>A0A0A0EIS0_9RHOB</name>
<dbReference type="InterPro" id="IPR008920">
    <property type="entry name" value="TF_FadR/GntR_C"/>
</dbReference>
<organism evidence="5 6">
    <name type="scientific">Pseudooceanicola atlanticus</name>
    <dbReference type="NCBI Taxonomy" id="1461694"/>
    <lineage>
        <taxon>Bacteria</taxon>
        <taxon>Pseudomonadati</taxon>
        <taxon>Pseudomonadota</taxon>
        <taxon>Alphaproteobacteria</taxon>
        <taxon>Rhodobacterales</taxon>
        <taxon>Paracoccaceae</taxon>
        <taxon>Pseudooceanicola</taxon>
    </lineage>
</organism>
<evidence type="ECO:0000256" key="1">
    <source>
        <dbReference type="ARBA" id="ARBA00023015"/>
    </source>
</evidence>
<gene>
    <name evidence="5" type="ORF">ATO9_00480</name>
</gene>
<keyword evidence="3" id="KW-0804">Transcription</keyword>
<protein>
    <submittedName>
        <fullName evidence="5">GntR family transcriptional regulator</fullName>
    </submittedName>
</protein>
<dbReference type="PANTHER" id="PTHR43537:SF24">
    <property type="entry name" value="GLUCONATE OPERON TRANSCRIPTIONAL REPRESSOR"/>
    <property type="match status" value="1"/>
</dbReference>
<dbReference type="SUPFAM" id="SSF46785">
    <property type="entry name" value="Winged helix' DNA-binding domain"/>
    <property type="match status" value="1"/>
</dbReference>
<keyword evidence="1" id="KW-0805">Transcription regulation</keyword>
<dbReference type="Gene3D" id="1.20.120.530">
    <property type="entry name" value="GntR ligand-binding domain-like"/>
    <property type="match status" value="1"/>
</dbReference>
<evidence type="ECO:0000256" key="3">
    <source>
        <dbReference type="ARBA" id="ARBA00023163"/>
    </source>
</evidence>
<evidence type="ECO:0000313" key="5">
    <source>
        <dbReference type="EMBL" id="KGM50018.1"/>
    </source>
</evidence>
<dbReference type="Pfam" id="PF00392">
    <property type="entry name" value="GntR"/>
    <property type="match status" value="1"/>
</dbReference>
<proteinExistence type="predicted"/>
<dbReference type="PROSITE" id="PS50949">
    <property type="entry name" value="HTH_GNTR"/>
    <property type="match status" value="1"/>
</dbReference>
<dbReference type="Proteomes" id="UP000030004">
    <property type="component" value="Unassembled WGS sequence"/>
</dbReference>
<dbReference type="SUPFAM" id="SSF48008">
    <property type="entry name" value="GntR ligand-binding domain-like"/>
    <property type="match status" value="1"/>
</dbReference>
<sequence length="223" mass="25354">MKWRPDRTMSDRRANLHQVLRQRICLLDYAPGTRLSETDLAQEFGTSRTPLRRALARLEDEGLVRSLHGVGTIVTDIDLPEMDATYALREELAELAGILAPVPVSAKALATLDALIARGDTLRQGRDPRDFARLNLDYFLFGLSLTGNDALRETSERLYIRTARIWLHRLERLDLGEEIDIFLQEMHETRRALMIGDTRAAALIRRVHISMCRKRLLSGDLPG</sequence>
<dbReference type="InterPro" id="IPR036390">
    <property type="entry name" value="WH_DNA-bd_sf"/>
</dbReference>
<feature type="domain" description="HTH gntR-type" evidence="4">
    <location>
        <begin position="10"/>
        <end position="77"/>
    </location>
</feature>
<reference evidence="5 6" key="1">
    <citation type="journal article" date="2015" name="Antonie Van Leeuwenhoek">
        <title>Pseudooceanicola atlanticus gen. nov. sp. nov., isolated from surface seawater of the Atlantic Ocean and reclassification of Oceanicola batsensis, Oceanicola marinus, Oceanicola nitratireducens, Oceanicola nanhaiensis, Oceanicola antarcticus and Oceanicola flagellatus, as Pseudooceanicola batsensis comb. nov., Pseudooceanicola marinus comb. nov., Pseudooceanicola nitratireducens comb. nov., Pseudooceanicola nanhaiensis comb. nov., Pseudooceanicola antarcticus comb. nov., and Pseudooceanicola flagellatus comb. nov.</title>
        <authorList>
            <person name="Lai Q."/>
            <person name="Li G."/>
            <person name="Liu X."/>
            <person name="Du Y."/>
            <person name="Sun F."/>
            <person name="Shao Z."/>
        </authorList>
    </citation>
    <scope>NUCLEOTIDE SEQUENCE [LARGE SCALE GENOMIC DNA]</scope>
    <source>
        <strain evidence="5 6">22II-s11g</strain>
    </source>
</reference>
<evidence type="ECO:0000259" key="4">
    <source>
        <dbReference type="PROSITE" id="PS50949"/>
    </source>
</evidence>
<keyword evidence="6" id="KW-1185">Reference proteome</keyword>
<dbReference type="Pfam" id="PF07729">
    <property type="entry name" value="FCD"/>
    <property type="match status" value="1"/>
</dbReference>
<dbReference type="SMART" id="SM00345">
    <property type="entry name" value="HTH_GNTR"/>
    <property type="match status" value="1"/>
</dbReference>